<protein>
    <submittedName>
        <fullName evidence="1">Uncharacterized protein</fullName>
    </submittedName>
</protein>
<dbReference type="AlphaFoldDB" id="A0A176W8U6"/>
<organism evidence="1 2">
    <name type="scientific">Marchantia polymorpha subsp. ruderalis</name>
    <dbReference type="NCBI Taxonomy" id="1480154"/>
    <lineage>
        <taxon>Eukaryota</taxon>
        <taxon>Viridiplantae</taxon>
        <taxon>Streptophyta</taxon>
        <taxon>Embryophyta</taxon>
        <taxon>Marchantiophyta</taxon>
        <taxon>Marchantiopsida</taxon>
        <taxon>Marchantiidae</taxon>
        <taxon>Marchantiales</taxon>
        <taxon>Marchantiaceae</taxon>
        <taxon>Marchantia</taxon>
    </lineage>
</organism>
<proteinExistence type="predicted"/>
<gene>
    <name evidence="1" type="ORF">AXG93_4548s1110</name>
</gene>
<dbReference type="Proteomes" id="UP000077202">
    <property type="component" value="Unassembled WGS sequence"/>
</dbReference>
<name>A0A176W8U6_MARPO</name>
<comment type="caution">
    <text evidence="1">The sequence shown here is derived from an EMBL/GenBank/DDBJ whole genome shotgun (WGS) entry which is preliminary data.</text>
</comment>
<dbReference type="EMBL" id="LVLJ01001460">
    <property type="protein sequence ID" value="OAE29434.1"/>
    <property type="molecule type" value="Genomic_DNA"/>
</dbReference>
<keyword evidence="2" id="KW-1185">Reference proteome</keyword>
<accession>A0A176W8U6</accession>
<reference evidence="1" key="1">
    <citation type="submission" date="2016-03" db="EMBL/GenBank/DDBJ databases">
        <title>Mechanisms controlling the formation of the plant cell surface in tip-growing cells are functionally conserved among land plants.</title>
        <authorList>
            <person name="Honkanen S."/>
            <person name="Jones V.A."/>
            <person name="Morieri G."/>
            <person name="Champion C."/>
            <person name="Hetherington A.J."/>
            <person name="Kelly S."/>
            <person name="Saint-Marcoux D."/>
            <person name="Proust H."/>
            <person name="Prescott H."/>
            <person name="Dolan L."/>
        </authorList>
    </citation>
    <scope>NUCLEOTIDE SEQUENCE [LARGE SCALE GENOMIC DNA]</scope>
    <source>
        <tissue evidence="1">Whole gametophyte</tissue>
    </source>
</reference>
<evidence type="ECO:0000313" key="2">
    <source>
        <dbReference type="Proteomes" id="UP000077202"/>
    </source>
</evidence>
<sequence length="128" mass="14903">MARSTQLRMVPLKVPQIGLCAFQSELTAMKLNFLLWGWNWVCPEMVTKDEEISYGALFKHSKSSKNGYKTRDYKDRLRRNVAVALLRILQPHRTTYMTSWQVGFVELVLAGAPIHWARILWKATRQHA</sequence>
<evidence type="ECO:0000313" key="1">
    <source>
        <dbReference type="EMBL" id="OAE29434.1"/>
    </source>
</evidence>